<evidence type="ECO:0000256" key="1">
    <source>
        <dbReference type="SAM" id="SignalP"/>
    </source>
</evidence>
<comment type="caution">
    <text evidence="2">The sequence shown here is derived from an EMBL/GenBank/DDBJ whole genome shotgun (WGS) entry which is preliminary data.</text>
</comment>
<dbReference type="Proteomes" id="UP000494206">
    <property type="component" value="Unassembled WGS sequence"/>
</dbReference>
<evidence type="ECO:0000313" key="2">
    <source>
        <dbReference type="EMBL" id="CAB3400223.1"/>
    </source>
</evidence>
<evidence type="ECO:0008006" key="4">
    <source>
        <dbReference type="Google" id="ProtNLM"/>
    </source>
</evidence>
<name>A0A8S1EHK9_9PELO</name>
<keyword evidence="1" id="KW-0732">Signal</keyword>
<dbReference type="EMBL" id="CADEPM010000002">
    <property type="protein sequence ID" value="CAB3400223.1"/>
    <property type="molecule type" value="Genomic_DNA"/>
</dbReference>
<gene>
    <name evidence="2" type="ORF">CBOVIS_LOCUS3208</name>
</gene>
<feature type="chain" id="PRO_5035785177" description="SXP/RAL-2 family protein Ani s 5-like cation-binding domain-containing protein" evidence="1">
    <location>
        <begin position="24"/>
        <end position="280"/>
    </location>
</feature>
<keyword evidence="3" id="KW-1185">Reference proteome</keyword>
<dbReference type="PANTHER" id="PTHR21593:SF36">
    <property type="entry name" value="DUF148 DOMAIN-CONTAINING PROTEIN-RELATED"/>
    <property type="match status" value="1"/>
</dbReference>
<sequence>MYKLVSALIVLPCLAIAFPPRHGDPFNPLGSWHRRGPPCGLPKFVDNLPEEAANKVRAIWANYKESDDCDKEHQQTRDIVRELPDEQREKVFAGKCGPTFLRNVSSTIRKEFRAVWFDHRLSLEDKELSLKKLAYSLLSGESLALFNKWEEELQTRKAELAKKIEALSPEAKAAYSTWKELRMKEKSFLASLSKEIREELRSVCGFGRDRKESSTTTEATTTEAVTTTTEKPTETTTVIDVTTTAQPMIEEKTKEKEFALFLDIQMPEELNYEAQCTYYS</sequence>
<reference evidence="2 3" key="1">
    <citation type="submission" date="2020-04" db="EMBL/GenBank/DDBJ databases">
        <authorList>
            <person name="Laetsch R D."/>
            <person name="Stevens L."/>
            <person name="Kumar S."/>
            <person name="Blaxter L. M."/>
        </authorList>
    </citation>
    <scope>NUCLEOTIDE SEQUENCE [LARGE SCALE GENOMIC DNA]</scope>
</reference>
<dbReference type="AlphaFoldDB" id="A0A8S1EHK9"/>
<dbReference type="OrthoDB" id="5838444at2759"/>
<dbReference type="InterPro" id="IPR052823">
    <property type="entry name" value="SXP/RAL-2_related"/>
</dbReference>
<feature type="signal peptide" evidence="1">
    <location>
        <begin position="1"/>
        <end position="23"/>
    </location>
</feature>
<evidence type="ECO:0000313" key="3">
    <source>
        <dbReference type="Proteomes" id="UP000494206"/>
    </source>
</evidence>
<accession>A0A8S1EHK9</accession>
<dbReference type="PANTHER" id="PTHR21593">
    <property type="entry name" value="PRION-LIKE- Q/N-RICH -DOMAIN-BEARING PROTEIN PROTEIN"/>
    <property type="match status" value="1"/>
</dbReference>
<proteinExistence type="predicted"/>
<organism evidence="2 3">
    <name type="scientific">Caenorhabditis bovis</name>
    <dbReference type="NCBI Taxonomy" id="2654633"/>
    <lineage>
        <taxon>Eukaryota</taxon>
        <taxon>Metazoa</taxon>
        <taxon>Ecdysozoa</taxon>
        <taxon>Nematoda</taxon>
        <taxon>Chromadorea</taxon>
        <taxon>Rhabditida</taxon>
        <taxon>Rhabditina</taxon>
        <taxon>Rhabditomorpha</taxon>
        <taxon>Rhabditoidea</taxon>
        <taxon>Rhabditidae</taxon>
        <taxon>Peloderinae</taxon>
        <taxon>Caenorhabditis</taxon>
    </lineage>
</organism>
<protein>
    <recommendedName>
        <fullName evidence="4">SXP/RAL-2 family protein Ani s 5-like cation-binding domain-containing protein</fullName>
    </recommendedName>
</protein>